<dbReference type="AlphaFoldDB" id="A0A512PLB5"/>
<evidence type="ECO:0000256" key="1">
    <source>
        <dbReference type="ARBA" id="ARBA00023125"/>
    </source>
</evidence>
<dbReference type="Gene3D" id="1.10.260.40">
    <property type="entry name" value="lambda repressor-like DNA-binding domains"/>
    <property type="match status" value="1"/>
</dbReference>
<dbReference type="InterPro" id="IPR010982">
    <property type="entry name" value="Lambda_DNA-bd_dom_sf"/>
</dbReference>
<feature type="domain" description="HTH cro/C1-type" evidence="2">
    <location>
        <begin position="5"/>
        <end position="59"/>
    </location>
</feature>
<dbReference type="RefSeq" id="WP_054748063.1">
    <property type="nucleotide sequence ID" value="NZ_BKAM01000007.1"/>
</dbReference>
<organism evidence="3 4">
    <name type="scientific">Lentilactobacillus rapi</name>
    <dbReference type="NCBI Taxonomy" id="481723"/>
    <lineage>
        <taxon>Bacteria</taxon>
        <taxon>Bacillati</taxon>
        <taxon>Bacillota</taxon>
        <taxon>Bacilli</taxon>
        <taxon>Lactobacillales</taxon>
        <taxon>Lactobacillaceae</taxon>
        <taxon>Lentilactobacillus</taxon>
    </lineage>
</organism>
<dbReference type="SMART" id="SM00530">
    <property type="entry name" value="HTH_XRE"/>
    <property type="match status" value="1"/>
</dbReference>
<dbReference type="Pfam" id="PF01381">
    <property type="entry name" value="HTH_3"/>
    <property type="match status" value="1"/>
</dbReference>
<dbReference type="InterPro" id="IPR001387">
    <property type="entry name" value="Cro/C1-type_HTH"/>
</dbReference>
<dbReference type="PANTHER" id="PTHR46558:SF11">
    <property type="entry name" value="HTH-TYPE TRANSCRIPTIONAL REGULATOR XRE"/>
    <property type="match status" value="1"/>
</dbReference>
<evidence type="ECO:0000259" key="2">
    <source>
        <dbReference type="PROSITE" id="PS50943"/>
    </source>
</evidence>
<proteinExistence type="predicted"/>
<dbReference type="PROSITE" id="PS50943">
    <property type="entry name" value="HTH_CROC1"/>
    <property type="match status" value="1"/>
</dbReference>
<accession>A0A512PLB5</accession>
<reference evidence="3 4" key="1">
    <citation type="submission" date="2019-07" db="EMBL/GenBank/DDBJ databases">
        <title>Whole genome shotgun sequence of Lactobacillus rapi NBRC 109618.</title>
        <authorList>
            <person name="Hosoyama A."/>
            <person name="Uohara A."/>
            <person name="Ohji S."/>
            <person name="Ichikawa N."/>
        </authorList>
    </citation>
    <scope>NUCLEOTIDE SEQUENCE [LARGE SCALE GENOMIC DNA]</scope>
    <source>
        <strain evidence="3 4">NBRC 109618</strain>
    </source>
</reference>
<dbReference type="Proteomes" id="UP000321569">
    <property type="component" value="Unassembled WGS sequence"/>
</dbReference>
<gene>
    <name evidence="3" type="ORF">LRA02_08480</name>
</gene>
<comment type="caution">
    <text evidence="3">The sequence shown here is derived from an EMBL/GenBank/DDBJ whole genome shotgun (WGS) entry which is preliminary data.</text>
</comment>
<dbReference type="SUPFAM" id="SSF47413">
    <property type="entry name" value="lambda repressor-like DNA-binding domains"/>
    <property type="match status" value="1"/>
</dbReference>
<protein>
    <recommendedName>
        <fullName evidence="2">HTH cro/C1-type domain-containing protein</fullName>
    </recommendedName>
</protein>
<dbReference type="CDD" id="cd00093">
    <property type="entry name" value="HTH_XRE"/>
    <property type="match status" value="1"/>
</dbReference>
<evidence type="ECO:0000313" key="3">
    <source>
        <dbReference type="EMBL" id="GEP71980.1"/>
    </source>
</evidence>
<dbReference type="EMBL" id="BKAM01000007">
    <property type="protein sequence ID" value="GEP71980.1"/>
    <property type="molecule type" value="Genomic_DNA"/>
</dbReference>
<dbReference type="PANTHER" id="PTHR46558">
    <property type="entry name" value="TRACRIPTIONAL REGULATORY PROTEIN-RELATED-RELATED"/>
    <property type="match status" value="1"/>
</dbReference>
<dbReference type="GO" id="GO:0003677">
    <property type="term" value="F:DNA binding"/>
    <property type="evidence" value="ECO:0007669"/>
    <property type="project" value="UniProtKB-KW"/>
</dbReference>
<name>A0A512PLB5_9LACO</name>
<evidence type="ECO:0000313" key="4">
    <source>
        <dbReference type="Proteomes" id="UP000321569"/>
    </source>
</evidence>
<keyword evidence="1" id="KW-0238">DNA-binding</keyword>
<dbReference type="STRING" id="1423795.FD12_GL001589"/>
<dbReference type="OrthoDB" id="9805856at2"/>
<sequence length="68" mass="7969">MNNKLAELRTKKSMTQKELAKALNTNDRTLGAWERGKRTPRPAQMQKIEDYFGVPKEEIFFEAFSYSK</sequence>